<dbReference type="Pfam" id="PF03401">
    <property type="entry name" value="TctC"/>
    <property type="match status" value="1"/>
</dbReference>
<evidence type="ECO:0000256" key="1">
    <source>
        <dbReference type="ARBA" id="ARBA00006987"/>
    </source>
</evidence>
<feature type="chain" id="PRO_5032284090" evidence="2">
    <location>
        <begin position="26"/>
        <end position="333"/>
    </location>
</feature>
<keyword evidence="3" id="KW-0675">Receptor</keyword>
<dbReference type="PANTHER" id="PTHR42928">
    <property type="entry name" value="TRICARBOXYLATE-BINDING PROTEIN"/>
    <property type="match status" value="1"/>
</dbReference>
<accession>A0A848GZ32</accession>
<dbReference type="InterPro" id="IPR042100">
    <property type="entry name" value="Bug_dom1"/>
</dbReference>
<dbReference type="PROSITE" id="PS51318">
    <property type="entry name" value="TAT"/>
    <property type="match status" value="1"/>
</dbReference>
<dbReference type="AlphaFoldDB" id="A0A848GZ32"/>
<dbReference type="Gene3D" id="3.40.190.10">
    <property type="entry name" value="Periplasmic binding protein-like II"/>
    <property type="match status" value="1"/>
</dbReference>
<dbReference type="RefSeq" id="WP_169417782.1">
    <property type="nucleotide sequence ID" value="NZ_JABBFX010000001.1"/>
</dbReference>
<dbReference type="InterPro" id="IPR006311">
    <property type="entry name" value="TAT_signal"/>
</dbReference>
<dbReference type="PIRSF" id="PIRSF017082">
    <property type="entry name" value="YflP"/>
    <property type="match status" value="1"/>
</dbReference>
<evidence type="ECO:0000313" key="4">
    <source>
        <dbReference type="Proteomes" id="UP000541185"/>
    </source>
</evidence>
<dbReference type="InterPro" id="IPR005064">
    <property type="entry name" value="BUG"/>
</dbReference>
<comment type="similarity">
    <text evidence="1">Belongs to the UPF0065 (bug) family.</text>
</comment>
<dbReference type="PANTHER" id="PTHR42928:SF5">
    <property type="entry name" value="BLR1237 PROTEIN"/>
    <property type="match status" value="1"/>
</dbReference>
<proteinExistence type="inferred from homology"/>
<sequence length="333" mass="35732">MSVISRRTLLQAAAFGAAVPRFALAQEPLKLATMVVGSPAGGTTDKLARMYAEGLQQHYAKTVVVDNRPGAGGVIAYDYVKRSGVKDGSLFFISPAYPIVITPHLVSNLPYDPLRDFVPVATTGRSGMTFAVGPGTPASVKTLADYLAWVKANPKQGLYAAQTGSSQHLMGAIMAQATGVALENVSYKGDAPALQDTLGGHVPAVVLPIAAALPLHKQGRIRVLAVARSTRSRYLPEVPTFTELGYKDVLFQDWLGMFAPADTAPARVRELSQLVGEIQRSPQGTEALQLMGMEPDVMAPEAFAEALKADWQRYGAFVQRTNFREIYEKASGR</sequence>
<comment type="caution">
    <text evidence="3">The sequence shown here is derived from an EMBL/GenBank/DDBJ whole genome shotgun (WGS) entry which is preliminary data.</text>
</comment>
<dbReference type="EMBL" id="JABBFX010000001">
    <property type="protein sequence ID" value="NML43584.1"/>
    <property type="molecule type" value="Genomic_DNA"/>
</dbReference>
<dbReference type="Proteomes" id="UP000541185">
    <property type="component" value="Unassembled WGS sequence"/>
</dbReference>
<evidence type="ECO:0000256" key="2">
    <source>
        <dbReference type="SAM" id="SignalP"/>
    </source>
</evidence>
<name>A0A848GZ32_9BURK</name>
<gene>
    <name evidence="3" type="ORF">HHL11_07475</name>
</gene>
<dbReference type="Gene3D" id="3.40.190.150">
    <property type="entry name" value="Bordetella uptake gene, domain 1"/>
    <property type="match status" value="1"/>
</dbReference>
<feature type="signal peptide" evidence="2">
    <location>
        <begin position="1"/>
        <end position="25"/>
    </location>
</feature>
<keyword evidence="4" id="KW-1185">Reference proteome</keyword>
<evidence type="ECO:0000313" key="3">
    <source>
        <dbReference type="EMBL" id="NML43584.1"/>
    </source>
</evidence>
<reference evidence="3 4" key="1">
    <citation type="submission" date="2020-04" db="EMBL/GenBank/DDBJ databases">
        <title>Ramlibacter sp. G-1-2-2 isolated from soil.</title>
        <authorList>
            <person name="Dahal R.H."/>
        </authorList>
    </citation>
    <scope>NUCLEOTIDE SEQUENCE [LARGE SCALE GENOMIC DNA]</scope>
    <source>
        <strain evidence="3 4">G-1-2-2</strain>
    </source>
</reference>
<dbReference type="SUPFAM" id="SSF53850">
    <property type="entry name" value="Periplasmic binding protein-like II"/>
    <property type="match status" value="1"/>
</dbReference>
<keyword evidence="2" id="KW-0732">Signal</keyword>
<protein>
    <submittedName>
        <fullName evidence="3">Extra-cytoplasmic solute receptor</fullName>
    </submittedName>
</protein>
<organism evidence="3 4">
    <name type="scientific">Ramlibacter agri</name>
    <dbReference type="NCBI Taxonomy" id="2728837"/>
    <lineage>
        <taxon>Bacteria</taxon>
        <taxon>Pseudomonadati</taxon>
        <taxon>Pseudomonadota</taxon>
        <taxon>Betaproteobacteria</taxon>
        <taxon>Burkholderiales</taxon>
        <taxon>Comamonadaceae</taxon>
        <taxon>Ramlibacter</taxon>
    </lineage>
</organism>